<accession>A0ABD6VIA8</accession>
<reference evidence="1 2" key="1">
    <citation type="submission" date="2017-01" db="EMBL/GenBank/DDBJ databases">
        <title>Comparative Genomics of 38 Pectobacterium strains comprising three species revealed the characteristics of Pectobacterium carotovorum.</title>
        <authorList>
            <person name="Xie H."/>
            <person name="Ma Y."/>
            <person name="Li X."/>
        </authorList>
    </citation>
    <scope>NUCLEOTIDE SEQUENCE [LARGE SCALE GENOMIC DNA]</scope>
    <source>
        <strain evidence="1 2">Q142</strain>
    </source>
</reference>
<dbReference type="Proteomes" id="UP000237274">
    <property type="component" value="Unassembled WGS sequence"/>
</dbReference>
<dbReference type="InterPro" id="IPR029470">
    <property type="entry name" value="PDDEXK_4"/>
</dbReference>
<evidence type="ECO:0000313" key="2">
    <source>
        <dbReference type="Proteomes" id="UP000237274"/>
    </source>
</evidence>
<protein>
    <recommendedName>
        <fullName evidence="3">PD-(D/E)XK nuclease superfamily protein</fullName>
    </recommendedName>
</protein>
<organism evidence="1 2">
    <name type="scientific">Pectobacterium odoriferum</name>
    <dbReference type="NCBI Taxonomy" id="78398"/>
    <lineage>
        <taxon>Bacteria</taxon>
        <taxon>Pseudomonadati</taxon>
        <taxon>Pseudomonadota</taxon>
        <taxon>Gammaproteobacteria</taxon>
        <taxon>Enterobacterales</taxon>
        <taxon>Pectobacteriaceae</taxon>
        <taxon>Pectobacterium</taxon>
    </lineage>
</organism>
<evidence type="ECO:0008006" key="3">
    <source>
        <dbReference type="Google" id="ProtNLM"/>
    </source>
</evidence>
<name>A0ABD6VIA8_9GAMM</name>
<dbReference type="AlphaFoldDB" id="A0ABD6VIA8"/>
<dbReference type="RefSeq" id="WP_103163082.1">
    <property type="nucleotide sequence ID" value="NZ_MTAH01000033.1"/>
</dbReference>
<dbReference type="EMBL" id="MTAO01000039">
    <property type="protein sequence ID" value="POE21705.1"/>
    <property type="molecule type" value="Genomic_DNA"/>
</dbReference>
<dbReference type="Pfam" id="PF14281">
    <property type="entry name" value="PDDEXK_4"/>
    <property type="match status" value="1"/>
</dbReference>
<sequence>MSGNIFPDDFLEQLSKITIKEIPEPNFFDVGGCGYFENPTSDLMALFMGGHEKVTPWLLKALLKVLKVDAENMDFSSLTAEREVGCEDGERIDIVICHDDFIIGIENKVISGINNPFDKYEEQLKKYIDNNQDVYKCILKPSWNKSSVNNDWKVITYAELADMAISLLGHDMINEPLSKWTIFYNEFLSHLSALSEEEMSDLLSNEQSDFITENFGKLIKAKQLLEAFENTISQEGKSVISKILPDSNITNRMNNWDEDYKALHFYPSEWGYDKTYMSLVYRPESNGDGIEFYVNAEINKNQYPDIAYLKDEVEKSIAKNDFIPSASNEDYSVSSSKNGANLSLSFWGLSKDKQGAMTLLHDMTVWMNEKIKSVL</sequence>
<evidence type="ECO:0000313" key="1">
    <source>
        <dbReference type="EMBL" id="POE21705.1"/>
    </source>
</evidence>
<comment type="caution">
    <text evidence="1">The sequence shown here is derived from an EMBL/GenBank/DDBJ whole genome shotgun (WGS) entry which is preliminary data.</text>
</comment>
<proteinExistence type="predicted"/>
<gene>
    <name evidence="1" type="ORF">BV926_22805</name>
</gene>